<dbReference type="PANTHER" id="PTHR37610">
    <property type="entry name" value="CCHC-TYPE DOMAIN-CONTAINING PROTEIN"/>
    <property type="match status" value="1"/>
</dbReference>
<protein>
    <recommendedName>
        <fullName evidence="4">Retrotransposon Copia-like N-terminal domain-containing protein</fullName>
    </recommendedName>
</protein>
<keyword evidence="3" id="KW-1185">Reference proteome</keyword>
<dbReference type="Proteomes" id="UP001293593">
    <property type="component" value="Unassembled WGS sequence"/>
</dbReference>
<feature type="region of interest" description="Disordered" evidence="1">
    <location>
        <begin position="1"/>
        <end position="20"/>
    </location>
</feature>
<gene>
    <name evidence="2" type="ORF">QN277_007723</name>
</gene>
<accession>A0AAE1IV14</accession>
<dbReference type="AlphaFoldDB" id="A0AAE1IV14"/>
<organism evidence="2 3">
    <name type="scientific">Acacia crassicarpa</name>
    <name type="common">northern wattle</name>
    <dbReference type="NCBI Taxonomy" id="499986"/>
    <lineage>
        <taxon>Eukaryota</taxon>
        <taxon>Viridiplantae</taxon>
        <taxon>Streptophyta</taxon>
        <taxon>Embryophyta</taxon>
        <taxon>Tracheophyta</taxon>
        <taxon>Spermatophyta</taxon>
        <taxon>Magnoliopsida</taxon>
        <taxon>eudicotyledons</taxon>
        <taxon>Gunneridae</taxon>
        <taxon>Pentapetalae</taxon>
        <taxon>rosids</taxon>
        <taxon>fabids</taxon>
        <taxon>Fabales</taxon>
        <taxon>Fabaceae</taxon>
        <taxon>Caesalpinioideae</taxon>
        <taxon>mimosoid clade</taxon>
        <taxon>Acacieae</taxon>
        <taxon>Acacia</taxon>
    </lineage>
</organism>
<dbReference type="EMBL" id="JAWXYG010000012">
    <property type="protein sequence ID" value="KAK4258252.1"/>
    <property type="molecule type" value="Genomic_DNA"/>
</dbReference>
<reference evidence="2" key="1">
    <citation type="submission" date="2023-10" db="EMBL/GenBank/DDBJ databases">
        <title>Chromosome-level genome of the transformable northern wattle, Acacia crassicarpa.</title>
        <authorList>
            <person name="Massaro I."/>
            <person name="Sinha N.R."/>
            <person name="Poethig S."/>
            <person name="Leichty A.R."/>
        </authorList>
    </citation>
    <scope>NUCLEOTIDE SEQUENCE</scope>
    <source>
        <strain evidence="2">Acra3RX</strain>
        <tissue evidence="2">Leaf</tissue>
    </source>
</reference>
<evidence type="ECO:0008006" key="4">
    <source>
        <dbReference type="Google" id="ProtNLM"/>
    </source>
</evidence>
<comment type="caution">
    <text evidence="2">The sequence shown here is derived from an EMBL/GenBank/DDBJ whole genome shotgun (WGS) entry which is preliminary data.</text>
</comment>
<proteinExistence type="predicted"/>
<evidence type="ECO:0000256" key="1">
    <source>
        <dbReference type="SAM" id="MobiDB-lite"/>
    </source>
</evidence>
<sequence>MDNPQLPLSSTTTLPQTTVPPSNIIIKQDSASLPITVTLDDSNYPLWSQLMDMRIGTQNKSGYLTGMKMKSSHEDPAYDTWVTENKRIKSWLIVSMSPPLMQRFIRLESAHDIWGAAPRTFYDSSDESCLFELNQRSFNTKQHGRPFSVYYDELLLIFQAIDHRLSSQATTVDGVVQSHSVVARLRVYIFLSGLDPDFAQVRGEILRKDPKLDLECTYACVRREVQQHLTMNRSLPTSESSAFVTQTPRTPLTVSVPKLRKDTHSSKPLMCSHGGGSGHSKARCYEIVGYPDWWDFTKRPRR</sequence>
<name>A0AAE1IV14_9FABA</name>
<dbReference type="PANTHER" id="PTHR37610:SF45">
    <property type="entry name" value="RETROTRANSPOSON GAG DOMAIN-CONTAINING PROTEIN"/>
    <property type="match status" value="1"/>
</dbReference>
<evidence type="ECO:0000313" key="3">
    <source>
        <dbReference type="Proteomes" id="UP001293593"/>
    </source>
</evidence>
<evidence type="ECO:0000313" key="2">
    <source>
        <dbReference type="EMBL" id="KAK4258252.1"/>
    </source>
</evidence>